<name>A0A1X7LE27_9BACT</name>
<sequence>MKKTLIFVLLILATKVSHSQDLLKEADSLKRLGFLKPALEKYKKSMSEIPSRETAYRIATTAALMWQPEMRDTAFYYLPFAVEYDQNLAALQDPSFLNLLSDPRWKKIEDLQIERYERNHSKINNPRFAKELFRMIIKDQGFTYVRRTQLASFSSENSSLGSSSLYPMLSIEEEKFRKENIERLRYLLVNYGWPTAADVTPLASDAIVEIVIKAPDVLMLQCFPYLSEAFRDDKVSASVYANAKDRFLISKGREQLYGTQIEHRYGAASPVAIRKPEKVDRRRKKIGLRSLNTYLEEEFDIEWQLSLSE</sequence>
<dbReference type="EMBL" id="FXAW01000010">
    <property type="protein sequence ID" value="SMG51623.1"/>
    <property type="molecule type" value="Genomic_DNA"/>
</dbReference>
<evidence type="ECO:0000313" key="1">
    <source>
        <dbReference type="EMBL" id="SMG51623.1"/>
    </source>
</evidence>
<dbReference type="OrthoDB" id="1164858at2"/>
<reference evidence="2" key="1">
    <citation type="submission" date="2017-04" db="EMBL/GenBank/DDBJ databases">
        <authorList>
            <person name="Varghese N."/>
            <person name="Submissions S."/>
        </authorList>
    </citation>
    <scope>NUCLEOTIDE SEQUENCE [LARGE SCALE GENOMIC DNA]</scope>
    <source>
        <strain evidence="2">DSM 4125</strain>
    </source>
</reference>
<dbReference type="RefSeq" id="WP_085518918.1">
    <property type="nucleotide sequence ID" value="NZ_FXAW01000010.1"/>
</dbReference>
<evidence type="ECO:0000313" key="2">
    <source>
        <dbReference type="Proteomes" id="UP000193804"/>
    </source>
</evidence>
<organism evidence="1 2">
    <name type="scientific">Marivirga sericea</name>
    <dbReference type="NCBI Taxonomy" id="1028"/>
    <lineage>
        <taxon>Bacteria</taxon>
        <taxon>Pseudomonadati</taxon>
        <taxon>Bacteroidota</taxon>
        <taxon>Cytophagia</taxon>
        <taxon>Cytophagales</taxon>
        <taxon>Marivirgaceae</taxon>
        <taxon>Marivirga</taxon>
    </lineage>
</organism>
<dbReference type="AlphaFoldDB" id="A0A1X7LE27"/>
<accession>A0A1X7LE27</accession>
<dbReference type="STRING" id="1028.SAMN05661096_03792"/>
<dbReference type="Pfam" id="PF20329">
    <property type="entry name" value="DUF6624"/>
    <property type="match status" value="1"/>
</dbReference>
<keyword evidence="2" id="KW-1185">Reference proteome</keyword>
<protein>
    <submittedName>
        <fullName evidence="1">Uncharacterized protein</fullName>
    </submittedName>
</protein>
<dbReference type="Proteomes" id="UP000193804">
    <property type="component" value="Unassembled WGS sequence"/>
</dbReference>
<proteinExistence type="predicted"/>
<dbReference type="InterPro" id="IPR046732">
    <property type="entry name" value="DUF6624"/>
</dbReference>
<gene>
    <name evidence="1" type="ORF">SAMN05661096_03792</name>
</gene>